<name>A0AA37TFS4_9HYPH</name>
<sequence>MFVLIAVGISTGLLAAVVLAPVSFLAALIIAPLVSSAAAILACFVIAWRNTAETGTRLQLDAQTDAMVFALRDVAQKATAVSPAPRVGSSRRSAVKAG</sequence>
<reference evidence="3" key="1">
    <citation type="journal article" date="2019" name="Int. J. Syst. Evol. Microbiol.">
        <title>The Global Catalogue of Microorganisms (GCM) 10K type strain sequencing project: providing services to taxonomists for standard genome sequencing and annotation.</title>
        <authorList>
            <consortium name="The Broad Institute Genomics Platform"/>
            <consortium name="The Broad Institute Genome Sequencing Center for Infectious Disease"/>
            <person name="Wu L."/>
            <person name="Ma J."/>
        </authorList>
    </citation>
    <scope>NUCLEOTIDE SEQUENCE [LARGE SCALE GENOMIC DNA]</scope>
    <source>
        <strain evidence="3">NBRC 103632</strain>
    </source>
</reference>
<keyword evidence="3" id="KW-1185">Reference proteome</keyword>
<comment type="caution">
    <text evidence="2">The sequence shown here is derived from an EMBL/GenBank/DDBJ whole genome shotgun (WGS) entry which is preliminary data.</text>
</comment>
<dbReference type="RefSeq" id="WP_238195097.1">
    <property type="nucleotide sequence ID" value="NZ_BPQZ01000003.1"/>
</dbReference>
<proteinExistence type="predicted"/>
<keyword evidence="1" id="KW-0472">Membrane</keyword>
<evidence type="ECO:0000256" key="1">
    <source>
        <dbReference type="SAM" id="Phobius"/>
    </source>
</evidence>
<keyword evidence="1" id="KW-1133">Transmembrane helix</keyword>
<dbReference type="EMBL" id="BSPL01000023">
    <property type="protein sequence ID" value="GLS73004.1"/>
    <property type="molecule type" value="Genomic_DNA"/>
</dbReference>
<keyword evidence="1" id="KW-0812">Transmembrane</keyword>
<gene>
    <name evidence="2" type="ORF">GCM10007890_50190</name>
</gene>
<protein>
    <submittedName>
        <fullName evidence="2">Uncharacterized protein</fullName>
    </submittedName>
</protein>
<organism evidence="2 3">
    <name type="scientific">Methylobacterium tardum</name>
    <dbReference type="NCBI Taxonomy" id="374432"/>
    <lineage>
        <taxon>Bacteria</taxon>
        <taxon>Pseudomonadati</taxon>
        <taxon>Pseudomonadota</taxon>
        <taxon>Alphaproteobacteria</taxon>
        <taxon>Hyphomicrobiales</taxon>
        <taxon>Methylobacteriaceae</taxon>
        <taxon>Methylobacterium</taxon>
    </lineage>
</organism>
<dbReference type="Proteomes" id="UP001157440">
    <property type="component" value="Unassembled WGS sequence"/>
</dbReference>
<evidence type="ECO:0000313" key="3">
    <source>
        <dbReference type="Proteomes" id="UP001157440"/>
    </source>
</evidence>
<feature type="transmembrane region" description="Helical" evidence="1">
    <location>
        <begin position="25"/>
        <end position="48"/>
    </location>
</feature>
<dbReference type="AlphaFoldDB" id="A0AA37TFS4"/>
<evidence type="ECO:0000313" key="2">
    <source>
        <dbReference type="EMBL" id="GLS73004.1"/>
    </source>
</evidence>
<accession>A0AA37TFS4</accession>